<evidence type="ECO:0000256" key="2">
    <source>
        <dbReference type="ARBA" id="ARBA00022525"/>
    </source>
</evidence>
<reference evidence="3 4" key="1">
    <citation type="submission" date="2018-11" db="EMBL/GenBank/DDBJ databases">
        <authorList>
            <consortium name="Pathogen Informatics"/>
        </authorList>
    </citation>
    <scope>NUCLEOTIDE SEQUENCE [LARGE SCALE GENOMIC DNA]</scope>
</reference>
<dbReference type="GO" id="GO:0008191">
    <property type="term" value="F:metalloendopeptidase inhibitor activity"/>
    <property type="evidence" value="ECO:0007669"/>
    <property type="project" value="InterPro"/>
</dbReference>
<dbReference type="InterPro" id="IPR001820">
    <property type="entry name" value="TIMP"/>
</dbReference>
<evidence type="ECO:0000256" key="1">
    <source>
        <dbReference type="ARBA" id="ARBA00004613"/>
    </source>
</evidence>
<proteinExistence type="predicted"/>
<dbReference type="EMBL" id="UYYB01102764">
    <property type="protein sequence ID" value="VDM78727.1"/>
    <property type="molecule type" value="Genomic_DNA"/>
</dbReference>
<evidence type="ECO:0000313" key="4">
    <source>
        <dbReference type="Proteomes" id="UP000270094"/>
    </source>
</evidence>
<dbReference type="Pfam" id="PF00965">
    <property type="entry name" value="TIMP"/>
    <property type="match status" value="1"/>
</dbReference>
<dbReference type="OrthoDB" id="5826152at2759"/>
<dbReference type="Proteomes" id="UP000270094">
    <property type="component" value="Unassembled WGS sequence"/>
</dbReference>
<dbReference type="InterPro" id="IPR008993">
    <property type="entry name" value="TIMP-like_OB-fold"/>
</dbReference>
<dbReference type="SUPFAM" id="SSF50242">
    <property type="entry name" value="TIMP-like"/>
    <property type="match status" value="1"/>
</dbReference>
<keyword evidence="4" id="KW-1185">Reference proteome</keyword>
<evidence type="ECO:0008006" key="5">
    <source>
        <dbReference type="Google" id="ProtNLM"/>
    </source>
</evidence>
<evidence type="ECO:0000313" key="3">
    <source>
        <dbReference type="EMBL" id="VDM78727.1"/>
    </source>
</evidence>
<dbReference type="AlphaFoldDB" id="A0A3P7JR34"/>
<protein>
    <recommendedName>
        <fullName evidence="5">NTR domain-containing protein</fullName>
    </recommendedName>
</protein>
<sequence length="94" mass="10417">MFDVNYRVRHIRTYKPSYSPPLPSLVYTPSAGATCGVNMEIGEQYLLSGSRQTDGSLHTYLCGQISDEGFGGLAPWRTISPALRANLTKFECKK</sequence>
<dbReference type="Gene3D" id="2.40.50.120">
    <property type="match status" value="1"/>
</dbReference>
<keyword evidence="2" id="KW-0964">Secreted</keyword>
<name>A0A3P7JR34_STRVU</name>
<organism evidence="3 4">
    <name type="scientific">Strongylus vulgaris</name>
    <name type="common">Blood worm</name>
    <dbReference type="NCBI Taxonomy" id="40348"/>
    <lineage>
        <taxon>Eukaryota</taxon>
        <taxon>Metazoa</taxon>
        <taxon>Ecdysozoa</taxon>
        <taxon>Nematoda</taxon>
        <taxon>Chromadorea</taxon>
        <taxon>Rhabditida</taxon>
        <taxon>Rhabditina</taxon>
        <taxon>Rhabditomorpha</taxon>
        <taxon>Strongyloidea</taxon>
        <taxon>Strongylidae</taxon>
        <taxon>Strongylus</taxon>
    </lineage>
</organism>
<accession>A0A3P7JR34</accession>
<gene>
    <name evidence="3" type="ORF">SVUK_LOCUS13725</name>
</gene>
<dbReference type="GO" id="GO:0005576">
    <property type="term" value="C:extracellular region"/>
    <property type="evidence" value="ECO:0007669"/>
    <property type="project" value="UniProtKB-SubCell"/>
</dbReference>
<comment type="subcellular location">
    <subcellularLocation>
        <location evidence="1">Secreted</location>
    </subcellularLocation>
</comment>